<dbReference type="Proteomes" id="UP000245880">
    <property type="component" value="Unassembled WGS sequence"/>
</dbReference>
<name>A0A316APR0_9BACT</name>
<evidence type="ECO:0000313" key="2">
    <source>
        <dbReference type="Proteomes" id="UP000245880"/>
    </source>
</evidence>
<reference evidence="1 2" key="1">
    <citation type="submission" date="2018-03" db="EMBL/GenBank/DDBJ databases">
        <title>Genomic Encyclopedia of Archaeal and Bacterial Type Strains, Phase II (KMG-II): from individual species to whole genera.</title>
        <authorList>
            <person name="Goeker M."/>
        </authorList>
    </citation>
    <scope>NUCLEOTIDE SEQUENCE [LARGE SCALE GENOMIC DNA]</scope>
    <source>
        <strain evidence="1 2">DSM 100346</strain>
    </source>
</reference>
<accession>A0A316APR0</accession>
<dbReference type="AlphaFoldDB" id="A0A316APR0"/>
<organism evidence="1 2">
    <name type="scientific">Dyadobacter jejuensis</name>
    <dbReference type="NCBI Taxonomy" id="1082580"/>
    <lineage>
        <taxon>Bacteria</taxon>
        <taxon>Pseudomonadati</taxon>
        <taxon>Bacteroidota</taxon>
        <taxon>Cytophagia</taxon>
        <taxon>Cytophagales</taxon>
        <taxon>Spirosomataceae</taxon>
        <taxon>Dyadobacter</taxon>
    </lineage>
</organism>
<dbReference type="EMBL" id="QGDT01000002">
    <property type="protein sequence ID" value="PWJ59458.1"/>
    <property type="molecule type" value="Genomic_DNA"/>
</dbReference>
<evidence type="ECO:0000313" key="1">
    <source>
        <dbReference type="EMBL" id="PWJ59458.1"/>
    </source>
</evidence>
<sequence>MALLVLISSTGFGFTEHHCTMQGKSVRYFSQEKSVATSKQTTASCCAKSKVIDSDCREFLKKADCCKVQQKFQKNELATPQAPPKALKGAVQMLPYAVATIHFLSALGHDPTQVPLRNRHAEIPYPYGKSMRIHVQSFLI</sequence>
<keyword evidence="2" id="KW-1185">Reference proteome</keyword>
<comment type="caution">
    <text evidence="1">The sequence shown here is derived from an EMBL/GenBank/DDBJ whole genome shotgun (WGS) entry which is preliminary data.</text>
</comment>
<protein>
    <submittedName>
        <fullName evidence="1">Uncharacterized protein</fullName>
    </submittedName>
</protein>
<gene>
    <name evidence="1" type="ORF">CLV98_102291</name>
</gene>
<proteinExistence type="predicted"/>